<feature type="region of interest" description="Disordered" evidence="4">
    <location>
        <begin position="334"/>
        <end position="413"/>
    </location>
</feature>
<organism evidence="6 7">
    <name type="scientific">Branchiostoma lanceolatum</name>
    <name type="common">Common lancelet</name>
    <name type="synonym">Amphioxus lanceolatum</name>
    <dbReference type="NCBI Taxonomy" id="7740"/>
    <lineage>
        <taxon>Eukaryota</taxon>
        <taxon>Metazoa</taxon>
        <taxon>Chordata</taxon>
        <taxon>Cephalochordata</taxon>
        <taxon>Leptocardii</taxon>
        <taxon>Amphioxiformes</taxon>
        <taxon>Branchiostomatidae</taxon>
        <taxon>Branchiostoma</taxon>
    </lineage>
</organism>
<dbReference type="PROSITE" id="PS51457">
    <property type="entry name" value="BEN"/>
    <property type="match status" value="1"/>
</dbReference>
<evidence type="ECO:0000256" key="1">
    <source>
        <dbReference type="ARBA" id="ARBA00004123"/>
    </source>
</evidence>
<comment type="subcellular location">
    <subcellularLocation>
        <location evidence="1">Nucleus</location>
    </subcellularLocation>
</comment>
<feature type="domain" description="BEN" evidence="5">
    <location>
        <begin position="418"/>
        <end position="516"/>
    </location>
</feature>
<keyword evidence="7" id="KW-1185">Reference proteome</keyword>
<dbReference type="PANTHER" id="PTHR47305:SF1">
    <property type="entry name" value="BEN DOMAIN-CONTAINING PROTEIN"/>
    <property type="match status" value="1"/>
</dbReference>
<dbReference type="OrthoDB" id="10187151at2759"/>
<protein>
    <submittedName>
        <fullName evidence="6">Hypp9376 protein</fullName>
    </submittedName>
</protein>
<comment type="caution">
    <text evidence="6">The sequence shown here is derived from an EMBL/GenBank/DDBJ whole genome shotgun (WGS) entry which is preliminary data.</text>
</comment>
<gene>
    <name evidence="6" type="primary">Hypp9376</name>
    <name evidence="6" type="ORF">BLAG_LOCUS25770</name>
</gene>
<evidence type="ECO:0000256" key="3">
    <source>
        <dbReference type="SAM" id="Coils"/>
    </source>
</evidence>
<keyword evidence="2" id="KW-0539">Nucleus</keyword>
<dbReference type="Proteomes" id="UP000838412">
    <property type="component" value="Unassembled WGS sequence"/>
</dbReference>
<feature type="compositionally biased region" description="Polar residues" evidence="4">
    <location>
        <begin position="352"/>
        <end position="390"/>
    </location>
</feature>
<evidence type="ECO:0000256" key="2">
    <source>
        <dbReference type="ARBA" id="ARBA00023242"/>
    </source>
</evidence>
<evidence type="ECO:0000259" key="5">
    <source>
        <dbReference type="PROSITE" id="PS51457"/>
    </source>
</evidence>
<sequence length="528" mass="58662">MEKSRGEPFTDHVIICPNRPSLPILSIDLKHLDKKKLLKAVEESWPYLDGVRDGSTVNARHTEYWSKSSCGARREMDFGMVHTLSIVTDDQVMTIADLMIERYTFEEYDYIYRVLIPECLVHMYATIEKISHREAENNMLRVKRKTADEDDKQLSKLKLKEDSTREVNLEIIEMIKQTKKADSSQTREDPPSVERQAVDDNAFKKKVLEALRNLEEQTVEMNDKLDTLVQLKKKRKIQPNTLTTHQPNTPSAAKKQPARALFQPSPGMEIQPSPSAENQSSVESQMLNAANHPPSALYMQHPSASYQPESALSWLPGAPYQPYQSVSSQLPGAPYQPYQSVSSQLPGAPYQPHQSVSSQLPGAPYQPNQSVSSQLPGAPYQPNQSVSSQLPGAPYQPPPSPSPSSSNGTGNRLIGAPWRQVSVPAAVIDQVCAEENFGKRVKALLVAVFTTNEIVTNNTLGSEGLGKLDENKLSAIREHLATLQPANQAVNPHQAPFTIKVHSIINARCRRIRYGKGEKKSGESSTSP</sequence>
<feature type="compositionally biased region" description="Polar residues" evidence="4">
    <location>
        <begin position="238"/>
        <end position="251"/>
    </location>
</feature>
<name>A0A8S4MMJ7_BRALA</name>
<evidence type="ECO:0000256" key="4">
    <source>
        <dbReference type="SAM" id="MobiDB-lite"/>
    </source>
</evidence>
<dbReference type="SMART" id="SM01025">
    <property type="entry name" value="BEN"/>
    <property type="match status" value="1"/>
</dbReference>
<dbReference type="InterPro" id="IPR018379">
    <property type="entry name" value="BEN_domain"/>
</dbReference>
<feature type="compositionally biased region" description="Polar residues" evidence="4">
    <location>
        <begin position="272"/>
        <end position="283"/>
    </location>
</feature>
<dbReference type="PANTHER" id="PTHR47305">
    <property type="entry name" value="BEN DOMAIN-CONTAINING PROTEIN 2"/>
    <property type="match status" value="1"/>
</dbReference>
<dbReference type="EMBL" id="CAKMNS010000052">
    <property type="protein sequence ID" value="CAH1275883.1"/>
    <property type="molecule type" value="Genomic_DNA"/>
</dbReference>
<dbReference type="AlphaFoldDB" id="A0A8S4MMJ7"/>
<dbReference type="GO" id="GO:0005634">
    <property type="term" value="C:nucleus"/>
    <property type="evidence" value="ECO:0007669"/>
    <property type="project" value="UniProtKB-SubCell"/>
</dbReference>
<evidence type="ECO:0000313" key="7">
    <source>
        <dbReference type="Proteomes" id="UP000838412"/>
    </source>
</evidence>
<evidence type="ECO:0000313" key="6">
    <source>
        <dbReference type="EMBL" id="CAH1275883.1"/>
    </source>
</evidence>
<accession>A0A8S4MMJ7</accession>
<dbReference type="GO" id="GO:0003677">
    <property type="term" value="F:DNA binding"/>
    <property type="evidence" value="ECO:0007669"/>
    <property type="project" value="InterPro"/>
</dbReference>
<proteinExistence type="predicted"/>
<feature type="coiled-coil region" evidence="3">
    <location>
        <begin position="204"/>
        <end position="234"/>
    </location>
</feature>
<reference evidence="6" key="1">
    <citation type="submission" date="2022-01" db="EMBL/GenBank/DDBJ databases">
        <authorList>
            <person name="Braso-Vives M."/>
        </authorList>
    </citation>
    <scope>NUCLEOTIDE SEQUENCE</scope>
</reference>
<feature type="region of interest" description="Disordered" evidence="4">
    <location>
        <begin position="236"/>
        <end position="283"/>
    </location>
</feature>
<keyword evidence="3" id="KW-0175">Coiled coil</keyword>